<evidence type="ECO:0000256" key="1">
    <source>
        <dbReference type="SAM" id="Coils"/>
    </source>
</evidence>
<dbReference type="Proteomes" id="UP000230233">
    <property type="component" value="Chromosome X"/>
</dbReference>
<evidence type="ECO:0000313" key="2">
    <source>
        <dbReference type="EMBL" id="PIC16989.1"/>
    </source>
</evidence>
<sequence>MPNSKKKTIEELTQLNEIRKEQIKSLTEIMEMKDQKFENLEKLYQGQETRLKNVDELMKNKDDMLDLNEKIINRYELETEAQEKKIAELEEIINKYGPPNDTSMVTIMLSHMKLAQKVAEQTKLLETLSNDKIVLASDFADI</sequence>
<keyword evidence="3" id="KW-1185">Reference proteome</keyword>
<keyword evidence="1" id="KW-0175">Coiled coil</keyword>
<organism evidence="2 3">
    <name type="scientific">Caenorhabditis nigoni</name>
    <dbReference type="NCBI Taxonomy" id="1611254"/>
    <lineage>
        <taxon>Eukaryota</taxon>
        <taxon>Metazoa</taxon>
        <taxon>Ecdysozoa</taxon>
        <taxon>Nematoda</taxon>
        <taxon>Chromadorea</taxon>
        <taxon>Rhabditida</taxon>
        <taxon>Rhabditina</taxon>
        <taxon>Rhabditomorpha</taxon>
        <taxon>Rhabditoidea</taxon>
        <taxon>Rhabditidae</taxon>
        <taxon>Peloderinae</taxon>
        <taxon>Caenorhabditis</taxon>
    </lineage>
</organism>
<reference evidence="3" key="1">
    <citation type="submission" date="2017-10" db="EMBL/GenBank/DDBJ databases">
        <title>Rapid genome shrinkage in a self-fertile nematode reveals novel sperm competition proteins.</title>
        <authorList>
            <person name="Yin D."/>
            <person name="Schwarz E.M."/>
            <person name="Thomas C.G."/>
            <person name="Felde R.L."/>
            <person name="Korf I.F."/>
            <person name="Cutter A.D."/>
            <person name="Schartner C.M."/>
            <person name="Ralston E.J."/>
            <person name="Meyer B.J."/>
            <person name="Haag E.S."/>
        </authorList>
    </citation>
    <scope>NUCLEOTIDE SEQUENCE [LARGE SCALE GENOMIC DNA]</scope>
    <source>
        <strain evidence="3">JU1422</strain>
    </source>
</reference>
<dbReference type="EMBL" id="PDUG01000006">
    <property type="protein sequence ID" value="PIC16989.1"/>
    <property type="molecule type" value="Genomic_DNA"/>
</dbReference>
<feature type="coiled-coil region" evidence="1">
    <location>
        <begin position="9"/>
        <end position="92"/>
    </location>
</feature>
<evidence type="ECO:0000313" key="3">
    <source>
        <dbReference type="Proteomes" id="UP000230233"/>
    </source>
</evidence>
<protein>
    <submittedName>
        <fullName evidence="2">Uncharacterized protein</fullName>
    </submittedName>
</protein>
<dbReference type="OrthoDB" id="10356098at2759"/>
<comment type="caution">
    <text evidence="2">The sequence shown here is derived from an EMBL/GenBank/DDBJ whole genome shotgun (WGS) entry which is preliminary data.</text>
</comment>
<gene>
    <name evidence="2" type="primary">Cnig_chr_X.g23393</name>
    <name evidence="2" type="ORF">B9Z55_023393</name>
</gene>
<name>A0A2G5SPZ0_9PELO</name>
<dbReference type="AlphaFoldDB" id="A0A2G5SPZ0"/>
<proteinExistence type="predicted"/>
<accession>A0A2G5SPZ0</accession>